<gene>
    <name evidence="1" type="ORF">GSTENG00005258001</name>
</gene>
<comment type="caution">
    <text evidence="1">The sequence shown here is derived from an EMBL/GenBank/DDBJ whole genome shotgun (WGS) entry which is preliminary data.</text>
</comment>
<dbReference type="PANTHER" id="PTHR46169:SF15">
    <property type="entry name" value="INNER CENTROMERE PROTEIN A-LIKE ISOFORM X1-RELATED"/>
    <property type="match status" value="1"/>
</dbReference>
<dbReference type="EMBL" id="CAAE01007814">
    <property type="protein sequence ID" value="CAF90828.1"/>
    <property type="molecule type" value="Genomic_DNA"/>
</dbReference>
<accession>Q4T8F4</accession>
<protein>
    <submittedName>
        <fullName evidence="1">(spotted green pufferfish) hypothetical protein</fullName>
    </submittedName>
</protein>
<dbReference type="GO" id="GO:0006357">
    <property type="term" value="P:regulation of transcription by RNA polymerase II"/>
    <property type="evidence" value="ECO:0007669"/>
    <property type="project" value="TreeGrafter"/>
</dbReference>
<dbReference type="AlphaFoldDB" id="Q4T8F4"/>
<proteinExistence type="predicted"/>
<dbReference type="OrthoDB" id="1869581at2759"/>
<organism evidence="1">
    <name type="scientific">Tetraodon nigroviridis</name>
    <name type="common">Spotted green pufferfish</name>
    <name type="synonym">Chelonodon nigroviridis</name>
    <dbReference type="NCBI Taxonomy" id="99883"/>
    <lineage>
        <taxon>Eukaryota</taxon>
        <taxon>Metazoa</taxon>
        <taxon>Chordata</taxon>
        <taxon>Craniata</taxon>
        <taxon>Vertebrata</taxon>
        <taxon>Euteleostomi</taxon>
        <taxon>Actinopterygii</taxon>
        <taxon>Neopterygii</taxon>
        <taxon>Teleostei</taxon>
        <taxon>Neoteleostei</taxon>
        <taxon>Acanthomorphata</taxon>
        <taxon>Eupercaria</taxon>
        <taxon>Tetraodontiformes</taxon>
        <taxon>Tetradontoidea</taxon>
        <taxon>Tetraodontidae</taxon>
        <taxon>Tetraodon</taxon>
    </lineage>
</organism>
<dbReference type="GO" id="GO:0005634">
    <property type="term" value="C:nucleus"/>
    <property type="evidence" value="ECO:0007669"/>
    <property type="project" value="TreeGrafter"/>
</dbReference>
<sequence>MIIKDCQPLSLVEDEGFKELLQLLEPSYVLPSRQPIKTMINRKYEEKKEQVHHRGETPCRIE</sequence>
<reference evidence="1" key="2">
    <citation type="submission" date="2004-02" db="EMBL/GenBank/DDBJ databases">
        <authorList>
            <consortium name="Genoscope"/>
            <consortium name="Whitehead Institute Centre for Genome Research"/>
        </authorList>
    </citation>
    <scope>NUCLEOTIDE SEQUENCE</scope>
</reference>
<reference evidence="1" key="1">
    <citation type="journal article" date="2004" name="Nature">
        <title>Genome duplication in the teleost fish Tetraodon nigroviridis reveals the early vertebrate proto-karyotype.</title>
        <authorList>
            <person name="Jaillon O."/>
            <person name="Aury J.-M."/>
            <person name="Brunet F."/>
            <person name="Petit J.-L."/>
            <person name="Stange-Thomann N."/>
            <person name="Mauceli E."/>
            <person name="Bouneau L."/>
            <person name="Fischer C."/>
            <person name="Ozouf-Costaz C."/>
            <person name="Bernot A."/>
            <person name="Nicaud S."/>
            <person name="Jaffe D."/>
            <person name="Fisher S."/>
            <person name="Lutfalla G."/>
            <person name="Dossat C."/>
            <person name="Segurens B."/>
            <person name="Dasilva C."/>
            <person name="Salanoubat M."/>
            <person name="Levy M."/>
            <person name="Boudet N."/>
            <person name="Castellano S."/>
            <person name="Anthouard V."/>
            <person name="Jubin C."/>
            <person name="Castelli V."/>
            <person name="Katinka M."/>
            <person name="Vacherie B."/>
            <person name="Biemont C."/>
            <person name="Skalli Z."/>
            <person name="Cattolico L."/>
            <person name="Poulain J."/>
            <person name="De Berardinis V."/>
            <person name="Cruaud C."/>
            <person name="Duprat S."/>
            <person name="Brottier P."/>
            <person name="Coutanceau J.-P."/>
            <person name="Gouzy J."/>
            <person name="Parra G."/>
            <person name="Lardier G."/>
            <person name="Chapple C."/>
            <person name="McKernan K.J."/>
            <person name="McEwan P."/>
            <person name="Bosak S."/>
            <person name="Kellis M."/>
            <person name="Volff J.-N."/>
            <person name="Guigo R."/>
            <person name="Zody M.C."/>
            <person name="Mesirov J."/>
            <person name="Lindblad-Toh K."/>
            <person name="Birren B."/>
            <person name="Nusbaum C."/>
            <person name="Kahn D."/>
            <person name="Robinson-Rechavi M."/>
            <person name="Laudet V."/>
            <person name="Schachter V."/>
            <person name="Quetier F."/>
            <person name="Saurin W."/>
            <person name="Scarpelli C."/>
            <person name="Wincker P."/>
            <person name="Lander E.S."/>
            <person name="Weissenbach J."/>
            <person name="Roest Crollius H."/>
        </authorList>
    </citation>
    <scope>NUCLEOTIDE SEQUENCE [LARGE SCALE GENOMIC DNA]</scope>
</reference>
<dbReference type="KEGG" id="tng:GSTEN00005258G001"/>
<dbReference type="Gene3D" id="1.10.10.1070">
    <property type="entry name" value="Zinc finger, BED domain-containing"/>
    <property type="match status" value="1"/>
</dbReference>
<name>Q4T8F4_TETNG</name>
<dbReference type="SUPFAM" id="SSF140996">
    <property type="entry name" value="Hermes dimerisation domain"/>
    <property type="match status" value="1"/>
</dbReference>
<dbReference type="PANTHER" id="PTHR46169">
    <property type="entry name" value="DNA REPLICATION-RELATED ELEMENT FACTOR, ISOFORM A"/>
    <property type="match status" value="1"/>
</dbReference>
<evidence type="ECO:0000313" key="1">
    <source>
        <dbReference type="EMBL" id="CAF90828.1"/>
    </source>
</evidence>
<dbReference type="InterPro" id="IPR052717">
    <property type="entry name" value="Vacuolar_transposase_reg"/>
</dbReference>